<dbReference type="GO" id="GO:0071978">
    <property type="term" value="P:bacterial-type flagellum-dependent swarming motility"/>
    <property type="evidence" value="ECO:0007669"/>
    <property type="project" value="TreeGrafter"/>
</dbReference>
<feature type="domain" description="Flagellar basal body rod protein N-terminal" evidence="9">
    <location>
        <begin position="5"/>
        <end position="34"/>
    </location>
</feature>
<dbReference type="InterPro" id="IPR020013">
    <property type="entry name" value="Flagellar_FlgE/F/G"/>
</dbReference>
<dbReference type="InterPro" id="IPR012834">
    <property type="entry name" value="FlgG_G_neg"/>
</dbReference>
<comment type="subunit">
    <text evidence="5 8">The basal body constitutes a major portion of the flagellar organelle and consists of four rings (L,P,S, and M) mounted on a central rod. The rod consists of about 26 subunits of FlgG in the distal portion, and FlgB, FlgC and FlgF are thought to build up the proximal portion of the rod with about 6 subunits each.</text>
</comment>
<evidence type="ECO:0000256" key="1">
    <source>
        <dbReference type="ARBA" id="ARBA00004117"/>
    </source>
</evidence>
<dbReference type="Pfam" id="PF00460">
    <property type="entry name" value="Flg_bb_rod"/>
    <property type="match status" value="1"/>
</dbReference>
<evidence type="ECO:0000256" key="3">
    <source>
        <dbReference type="ARBA" id="ARBA00017948"/>
    </source>
</evidence>
<keyword evidence="4 8" id="KW-0975">Bacterial flagellum</keyword>
<evidence type="ECO:0000313" key="14">
    <source>
        <dbReference type="EMBL" id="RSY81533.1"/>
    </source>
</evidence>
<dbReference type="KEGG" id="skr:BRX40_09090"/>
<reference evidence="16 17" key="3">
    <citation type="submission" date="2018-07" db="EMBL/GenBank/DDBJ databases">
        <title>Genomic and Epidemiologic Investigation of an Indolent Hospital Outbreak.</title>
        <authorList>
            <person name="Johnson R.C."/>
            <person name="Deming C."/>
            <person name="Conlan S."/>
            <person name="Zellmer C.J."/>
            <person name="Michelin A.V."/>
            <person name="Lee-Lin S."/>
            <person name="Thomas P.J."/>
            <person name="Park M."/>
            <person name="Weingarten R.A."/>
            <person name="Less J."/>
            <person name="Dekker J.P."/>
            <person name="Frank K.M."/>
            <person name="Musser K.A."/>
            <person name="Mcquiston J.R."/>
            <person name="Henderson D.K."/>
            <person name="Lau A.F."/>
            <person name="Palmore T.N."/>
            <person name="Segre J.A."/>
        </authorList>
    </citation>
    <scope>NUCLEOTIDE SEQUENCE [LARGE SCALE GENOMIC DNA]</scope>
    <source>
        <strain evidence="14 17">SK-CDC1_0717</strain>
        <strain evidence="13 16">SK-NIH.Env10_0317</strain>
    </source>
</reference>
<evidence type="ECO:0000256" key="2">
    <source>
        <dbReference type="ARBA" id="ARBA00009677"/>
    </source>
</evidence>
<dbReference type="RefSeq" id="WP_066578753.1">
    <property type="nucleotide sequence ID" value="NZ_CP018820.1"/>
</dbReference>
<keyword evidence="15" id="KW-1185">Reference proteome</keyword>
<protein>
    <recommendedName>
        <fullName evidence="3 7">Flagellar basal-body rod protein FlgG</fullName>
    </recommendedName>
    <alternativeName>
        <fullName evidence="6 8">Distal rod protein</fullName>
    </alternativeName>
</protein>
<dbReference type="OrthoDB" id="9804559at2"/>
<name>A0A1L6JAP4_9SPHN</name>
<evidence type="ECO:0000256" key="7">
    <source>
        <dbReference type="NCBIfam" id="TIGR02488"/>
    </source>
</evidence>
<evidence type="ECO:0000256" key="4">
    <source>
        <dbReference type="ARBA" id="ARBA00023143"/>
    </source>
</evidence>
<evidence type="ECO:0000256" key="5">
    <source>
        <dbReference type="ARBA" id="ARBA00025933"/>
    </source>
</evidence>
<dbReference type="GeneID" id="44132712"/>
<dbReference type="NCBIfam" id="TIGR03506">
    <property type="entry name" value="FlgEFG_subfam"/>
    <property type="match status" value="2"/>
</dbReference>
<dbReference type="EMBL" id="CP018820">
    <property type="protein sequence ID" value="APR52560.1"/>
    <property type="molecule type" value="Genomic_DNA"/>
</dbReference>
<dbReference type="GO" id="GO:0009426">
    <property type="term" value="C:bacterial-type flagellum basal body, distal rod"/>
    <property type="evidence" value="ECO:0007669"/>
    <property type="project" value="UniProtKB-UniRule"/>
</dbReference>
<dbReference type="EMBL" id="QQWO01000020">
    <property type="protein sequence ID" value="RSV00022.1"/>
    <property type="molecule type" value="Genomic_DNA"/>
</dbReference>
<evidence type="ECO:0000313" key="17">
    <source>
        <dbReference type="Proteomes" id="UP000287746"/>
    </source>
</evidence>
<dbReference type="PANTHER" id="PTHR30435">
    <property type="entry name" value="FLAGELLAR PROTEIN"/>
    <property type="match status" value="1"/>
</dbReference>
<comment type="subcellular location">
    <subcellularLocation>
        <location evidence="1 8">Bacterial flagellum basal body</location>
    </subcellularLocation>
</comment>
<feature type="domain" description="Flagellar basal-body/hook protein C-terminal" evidence="10">
    <location>
        <begin position="216"/>
        <end position="260"/>
    </location>
</feature>
<dbReference type="InterPro" id="IPR019776">
    <property type="entry name" value="Flagellar_basal_body_rod_CS"/>
</dbReference>
<evidence type="ECO:0000313" key="12">
    <source>
        <dbReference type="EMBL" id="APR52560.1"/>
    </source>
</evidence>
<dbReference type="AlphaFoldDB" id="A0A1L6JAP4"/>
<dbReference type="SUPFAM" id="SSF117143">
    <property type="entry name" value="Flagellar hook protein flgE"/>
    <property type="match status" value="1"/>
</dbReference>
<dbReference type="EMBL" id="QQYZ01000014">
    <property type="protein sequence ID" value="RSY81533.1"/>
    <property type="molecule type" value="Genomic_DNA"/>
</dbReference>
<evidence type="ECO:0000259" key="9">
    <source>
        <dbReference type="Pfam" id="PF00460"/>
    </source>
</evidence>
<dbReference type="STRING" id="93064.BRX40_09090"/>
<evidence type="ECO:0000313" key="16">
    <source>
        <dbReference type="Proteomes" id="UP000286681"/>
    </source>
</evidence>
<evidence type="ECO:0000259" key="11">
    <source>
        <dbReference type="Pfam" id="PF22692"/>
    </source>
</evidence>
<dbReference type="PANTHER" id="PTHR30435:SF19">
    <property type="entry name" value="FLAGELLAR BASAL-BODY ROD PROTEIN FLGG"/>
    <property type="match status" value="1"/>
</dbReference>
<organism evidence="12 15">
    <name type="scientific">Sphingomonas koreensis</name>
    <dbReference type="NCBI Taxonomy" id="93064"/>
    <lineage>
        <taxon>Bacteria</taxon>
        <taxon>Pseudomonadati</taxon>
        <taxon>Pseudomonadota</taxon>
        <taxon>Alphaproteobacteria</taxon>
        <taxon>Sphingomonadales</taxon>
        <taxon>Sphingomonadaceae</taxon>
        <taxon>Sphingomonas</taxon>
    </lineage>
</organism>
<feature type="domain" description="Flagellar hook protein FlgE/F/G-like D1" evidence="11">
    <location>
        <begin position="96"/>
        <end position="159"/>
    </location>
</feature>
<gene>
    <name evidence="13" type="primary">flgG</name>
    <name evidence="12" type="ORF">BRX40_09090</name>
    <name evidence="13" type="ORF">CA257_19150</name>
    <name evidence="14" type="ORF">DAH66_14920</name>
</gene>
<dbReference type="Pfam" id="PF22692">
    <property type="entry name" value="LlgE_F_G_D1"/>
    <property type="match status" value="1"/>
</dbReference>
<dbReference type="PROSITE" id="PS00588">
    <property type="entry name" value="FLAGELLA_BB_ROD"/>
    <property type="match status" value="1"/>
</dbReference>
<evidence type="ECO:0000259" key="10">
    <source>
        <dbReference type="Pfam" id="PF06429"/>
    </source>
</evidence>
<dbReference type="NCBIfam" id="TIGR02488">
    <property type="entry name" value="flgG_G_neg"/>
    <property type="match status" value="1"/>
</dbReference>
<reference evidence="12" key="1">
    <citation type="submission" date="2016-12" db="EMBL/GenBank/DDBJ databases">
        <title>Whole genome sequencing of Sphingomonas koreensis.</title>
        <authorList>
            <person name="Conlan S."/>
            <person name="Thomas P.J."/>
            <person name="Mullikin J."/>
            <person name="Palmore T.N."/>
            <person name="Frank K.M."/>
            <person name="Segre J.A."/>
        </authorList>
    </citation>
    <scope>NUCLEOTIDE SEQUENCE</scope>
    <source>
        <strain evidence="12">ABOJV</strain>
    </source>
</reference>
<dbReference type="InterPro" id="IPR053967">
    <property type="entry name" value="LlgE_F_G-like_D1"/>
</dbReference>
<accession>A0A1L6JAP4</accession>
<keyword evidence="12" id="KW-0969">Cilium</keyword>
<reference evidence="15" key="2">
    <citation type="submission" date="2016-12" db="EMBL/GenBank/DDBJ databases">
        <title>Whole genome sequencing of Sphingomonas sp. ABOJV.</title>
        <authorList>
            <person name="Conlan S."/>
            <person name="Thomas P.J."/>
            <person name="Mullikin J."/>
            <person name="Palmore T.N."/>
            <person name="Frank K.M."/>
            <person name="Segre J.A."/>
        </authorList>
    </citation>
    <scope>NUCLEOTIDE SEQUENCE [LARGE SCALE GENOMIC DNA]</scope>
    <source>
        <strain evidence="15">ABOJV</strain>
    </source>
</reference>
<comment type="similarity">
    <text evidence="2 8">Belongs to the flagella basal body rod proteins family.</text>
</comment>
<evidence type="ECO:0000313" key="13">
    <source>
        <dbReference type="EMBL" id="RSV00022.1"/>
    </source>
</evidence>
<proteinExistence type="inferred from homology"/>
<dbReference type="Proteomes" id="UP000185161">
    <property type="component" value="Chromosome"/>
</dbReference>
<evidence type="ECO:0000313" key="15">
    <source>
        <dbReference type="Proteomes" id="UP000185161"/>
    </source>
</evidence>
<dbReference type="Pfam" id="PF06429">
    <property type="entry name" value="Flg_bbr_C"/>
    <property type="match status" value="1"/>
</dbReference>
<sequence>MRTLSIASTGMLAQQTNVDVISNNIANMNTTAFKRQRAEFQDLLYQQVSRPGAATSADGTRVPSGIQIGAGVRTGGVYRITEQGAMTNTGNRYDMAIDGPGYFQIMMPSGELGYTRAGSFQLSDQGELVTTDGYRVQPDITIPQGALDVIVSKTGEVQVKVAGQTELQTVGQLELATFINEAGLEAIGSNLFLETAASGQPTVASPGEPSFGTLTQGFVEASNVNPVSEITSLITAQRAYEMNSRVVKAADEMLATSAQLR</sequence>
<evidence type="ECO:0000256" key="8">
    <source>
        <dbReference type="RuleBase" id="RU362116"/>
    </source>
</evidence>
<dbReference type="Proteomes" id="UP000287746">
    <property type="component" value="Unassembled WGS sequence"/>
</dbReference>
<dbReference type="Proteomes" id="UP000286681">
    <property type="component" value="Unassembled WGS sequence"/>
</dbReference>
<dbReference type="InterPro" id="IPR001444">
    <property type="entry name" value="Flag_bb_rod_N"/>
</dbReference>
<dbReference type="InterPro" id="IPR010930">
    <property type="entry name" value="Flg_bb/hook_C_dom"/>
</dbReference>
<evidence type="ECO:0000256" key="6">
    <source>
        <dbReference type="ARBA" id="ARBA00032912"/>
    </source>
</evidence>
<keyword evidence="12" id="KW-0282">Flagellum</keyword>
<dbReference type="InterPro" id="IPR037925">
    <property type="entry name" value="FlgE/F/G-like"/>
</dbReference>
<keyword evidence="12" id="KW-0966">Cell projection</keyword>